<gene>
    <name evidence="1" type="ORF">NCTC13533_02071</name>
</gene>
<proteinExistence type="predicted"/>
<evidence type="ECO:0000313" key="2">
    <source>
        <dbReference type="Proteomes" id="UP000255224"/>
    </source>
</evidence>
<dbReference type="Proteomes" id="UP000255224">
    <property type="component" value="Unassembled WGS sequence"/>
</dbReference>
<name>A0A376DWD3_CHRCU</name>
<dbReference type="AlphaFoldDB" id="A0A376DWD3"/>
<dbReference type="InterPro" id="IPR058074">
    <property type="entry name" value="Bacteriocin-like"/>
</dbReference>
<organism evidence="1 2">
    <name type="scientific">Chryseobacterium carnipullorum</name>
    <dbReference type="NCBI Taxonomy" id="1124835"/>
    <lineage>
        <taxon>Bacteria</taxon>
        <taxon>Pseudomonadati</taxon>
        <taxon>Bacteroidota</taxon>
        <taxon>Flavobacteriia</taxon>
        <taxon>Flavobacteriales</taxon>
        <taxon>Weeksellaceae</taxon>
        <taxon>Chryseobacterium group</taxon>
        <taxon>Chryseobacterium</taxon>
    </lineage>
</organism>
<evidence type="ECO:0000313" key="1">
    <source>
        <dbReference type="EMBL" id="STC96054.1"/>
    </source>
</evidence>
<accession>A0A376DWD3</accession>
<dbReference type="EMBL" id="UFVQ01000003">
    <property type="protein sequence ID" value="STC96054.1"/>
    <property type="molecule type" value="Genomic_DNA"/>
</dbReference>
<evidence type="ECO:0008006" key="3">
    <source>
        <dbReference type="Google" id="ProtNLM"/>
    </source>
</evidence>
<reference evidence="1 2" key="1">
    <citation type="submission" date="2018-06" db="EMBL/GenBank/DDBJ databases">
        <authorList>
            <consortium name="Pathogen Informatics"/>
            <person name="Doyle S."/>
        </authorList>
    </citation>
    <scope>NUCLEOTIDE SEQUENCE [LARGE SCALE GENOMIC DNA]</scope>
    <source>
        <strain evidence="1 2">NCTC13533</strain>
    </source>
</reference>
<sequence length="57" mass="6205">MTMKNFKKLNRVELKTISGGGLLDPVCKLICTLADSGLLNLTDVQVLLCPDLDCLNL</sequence>
<protein>
    <recommendedName>
        <fullName evidence="3">Bacteriocin-type signal sequence-containing protein</fullName>
    </recommendedName>
</protein>
<dbReference type="NCBIfam" id="NF047798">
    <property type="entry name" value="leader_Chryseo"/>
    <property type="match status" value="1"/>
</dbReference>